<proteinExistence type="predicted"/>
<evidence type="ECO:0000313" key="3">
    <source>
        <dbReference type="Proteomes" id="UP000095229"/>
    </source>
</evidence>
<dbReference type="SMART" id="SM00382">
    <property type="entry name" value="AAA"/>
    <property type="match status" value="2"/>
</dbReference>
<reference evidence="2 3" key="1">
    <citation type="submission" date="2016-02" db="EMBL/GenBank/DDBJ databases">
        <title>Secondary metabolites in Legionella.</title>
        <authorList>
            <person name="Tobias N.J."/>
            <person name="Bode H.B."/>
        </authorList>
    </citation>
    <scope>NUCLEOTIDE SEQUENCE [LARGE SCALE GENOMIC DNA]</scope>
    <source>
        <strain evidence="2 3">DSM 19216</strain>
    </source>
</reference>
<dbReference type="RefSeq" id="WP_058516331.1">
    <property type="nucleotide sequence ID" value="NZ_LNYQ01000006.1"/>
</dbReference>
<dbReference type="OrthoDB" id="5648839at2"/>
<evidence type="ECO:0000259" key="1">
    <source>
        <dbReference type="SMART" id="SM00382"/>
    </source>
</evidence>
<dbReference type="PANTHER" id="PTHR34145:SF28">
    <property type="entry name" value="F-BOX DOMAIN-CONTAINING PROTEIN"/>
    <property type="match status" value="1"/>
</dbReference>
<dbReference type="PATRIC" id="fig|45071.6.peg.429"/>
<dbReference type="Gene3D" id="3.40.50.300">
    <property type="entry name" value="P-loop containing nucleotide triphosphate hydrolases"/>
    <property type="match status" value="1"/>
</dbReference>
<dbReference type="SUPFAM" id="SSF52540">
    <property type="entry name" value="P-loop containing nucleoside triphosphate hydrolases"/>
    <property type="match status" value="2"/>
</dbReference>
<dbReference type="InterPro" id="IPR003593">
    <property type="entry name" value="AAA+_ATPase"/>
</dbReference>
<comment type="caution">
    <text evidence="2">The sequence shown here is derived from an EMBL/GenBank/DDBJ whole genome shotgun (WGS) entry which is preliminary data.</text>
</comment>
<evidence type="ECO:0000313" key="2">
    <source>
        <dbReference type="EMBL" id="OEH45930.1"/>
    </source>
</evidence>
<name>A0A1E5JN78_9GAMM</name>
<dbReference type="InterPro" id="IPR032675">
    <property type="entry name" value="LRR_dom_sf"/>
</dbReference>
<dbReference type="Gene3D" id="3.80.10.10">
    <property type="entry name" value="Ribonuclease Inhibitor"/>
    <property type="match status" value="1"/>
</dbReference>
<gene>
    <name evidence="2" type="ORF">lpari_03118</name>
</gene>
<protein>
    <recommendedName>
        <fullName evidence="1">AAA+ ATPase domain-containing protein</fullName>
    </recommendedName>
</protein>
<dbReference type="EMBL" id="LSOG01000083">
    <property type="protein sequence ID" value="OEH45930.1"/>
    <property type="molecule type" value="Genomic_DNA"/>
</dbReference>
<dbReference type="STRING" id="45071.Lpar_0400"/>
<organism evidence="2 3">
    <name type="scientific">Legionella parisiensis</name>
    <dbReference type="NCBI Taxonomy" id="45071"/>
    <lineage>
        <taxon>Bacteria</taxon>
        <taxon>Pseudomonadati</taxon>
        <taxon>Pseudomonadota</taxon>
        <taxon>Gammaproteobacteria</taxon>
        <taxon>Legionellales</taxon>
        <taxon>Legionellaceae</taxon>
        <taxon>Legionella</taxon>
    </lineage>
</organism>
<dbReference type="SUPFAM" id="SSF52047">
    <property type="entry name" value="RNI-like"/>
    <property type="match status" value="1"/>
</dbReference>
<dbReference type="InterPro" id="IPR053772">
    <property type="entry name" value="At1g61320/At1g61330-like"/>
</dbReference>
<keyword evidence="3" id="KW-1185">Reference proteome</keyword>
<sequence length="2003" mass="228789">MKTQTEILDSLGLLYEKTQLPTIESSVEPNGGVLNLDKVLVDNPECWDTIAIGSTQLEKKTIILKCDLDKKSENFYLKQKVIKKLIDANFSVYVPTKESLRKIEVAEPNICPPGPYSELEPSQEATELKKLNLIPDRVVCLDSSAFDELCTKILNSPDAFFNFINCITLDPHELFGEVDYSEMINRELISAVEWSFDPHPNMDRDWQEKFTNLKIAMTHAEDEKKPTPQFLQPTSFSDQTAPEYDKVYLSYLTQHRPDILKQIIQISLANSRVSLFPFLNKQEGLLSLVLRNCEVESFVEDENEGENKEDPLLTTSLRHVQTGGDVVFSVHRFATLLNNSPNLMSLHLTGGEIWGEAQLKLQPKKTANLKTIYLHQIRISINHIGALINATPNLRELTLNSVWRESEYLLEINSPLVHLKKLSIKDSLTLDELYTLVDAAPNLETLELYKFDMMRFPDSFLQFASKIKALKKIDLLNVTMTSEQLQNLLRYASNLTELSLYYCYINQDDMNFVPNSLPTINILRAVGIKLTSQQLLNLIAAAPNLNNIQIETPYNFSDFLTSLQPGSLPLLNHIRFDTGTLTFAELNQLIKVAPNLNSISLPIPKERSELLAIQWLKNSYPQIEIRLLDNYSKQSTSNTNDPLSLDGKIGYSEIIPTLPARTIFKAKDGANPPVSSYHLNTFSWSSSRKNFSLYSPLYDDLEPISESLKCTTQQIEEQFNHPDTPKKLVYGQITFENPVVDKWLQLPALSTHDKLINYAAEYPDFELKRCKNSGYYFIKFKKNVETCLVNYILEAGNNFDFTLRKNAPIEHLKWIAKLSFAPTGKLVDCEEYQKLLKLDMEQCIQALAEYCRFEDESASSDIHGNAIDVLNALIKQRAGVCRHRAQLFLALADALQIEASLIDNDVHQFARVTLEKMHFSVDLGGGVAQIIDLPIPPLKKRKEEESKEELEKKTKITSPPLKPGNRFETWNSLTIQAANAEELAKKLTSKDSHSRQWLIFKDTQTMEALHQASSICENTFFSHDLDSLILHHLHIAQNKEQYVDSPVSQFLKNAAFNPSESYTWFINWSDPKARHVSLNSVIDTEDRNLGGLSIPPNVHIVVGMDEHSAFKMGDDFYSRFDAISQAPDIPPPGLPEIQPNQPIRNDDVLFPSVFNWESIFLGRYTFDEGCLDILPGALLKASQNKVSRLILYNAPFDDPKFRFLITELMAKKRFFFNGEWHDLPKDFRLEFAQPDLSTYPDVITPKVTPEKKRIVNQTTLPLFSNQYKITENGTLKPLPGFFVGDPELELLVTDNLTEIQWYSLLMEAKKAQCALTIKTAPNVFVPEPLQQLVISIEIFGESNQLIISNDLDDAEEHYKPVDAITINIDPKTNFNSLFFHVSLKNKLFHGEETELLKAIKKGKPVILKGQFSTTLAQQLQTLFIDPPTLLVNGEPALAKNITIISDNAAPFKVVRKTIHVYRPEEDFARLNSDLAEQLKKIYQKLRLTPCHSHFLDLPDDPTHQTQWLDNLTQRLEWRAGILPDGAEPTTPETVMHYLDEHSFVFLTSKTGAGKSYFVQKILTKYGKDHHKPIAIYHELAGVKNWLTHKGESQPILFLDEANISQEHYTLFAAIARGDKEFWYEGTCYPLKNHKIIFAGNPTHYEGRFEPDLFKRFPNYFPFEGQRLDKILSPLLTHCDDATSLLKLIKTYYAKAQDAGLNITPRNAQMMCLRFFILKENPQTKSMTDDFLMRYTILSEIKTISLDKKLSQHIRYDIKKGSPWKEERRQFEEVLQQFQPQTTDKKFIWTDSRKKIALSIEMLMRIREQKIKGRWEQEIGINGIVLEAEPGLGKSQLVQALLKAKGVEFITISPTNTKQVHAKLLEAFHKGQVVCIEEFNTLVHEQLLNALLSGYDLEGNPPQKSGFCIIGTQNPTTLHGRQPLSKALENRLMLVELSHYHFDEFIKILTEKFQLLIGNAKTVTEEYFAARTYAQSQSLFPPPNPRNVMRIAEEEQNRQEVLAY</sequence>
<dbReference type="Proteomes" id="UP000095229">
    <property type="component" value="Unassembled WGS sequence"/>
</dbReference>
<feature type="domain" description="AAA+ ATPase" evidence="1">
    <location>
        <begin position="1540"/>
        <end position="1666"/>
    </location>
</feature>
<dbReference type="PANTHER" id="PTHR34145">
    <property type="entry name" value="OS02G0105600 PROTEIN"/>
    <property type="match status" value="1"/>
</dbReference>
<accession>A0A1E5JN78</accession>
<feature type="domain" description="AAA+ ATPase" evidence="1">
    <location>
        <begin position="1819"/>
        <end position="1938"/>
    </location>
</feature>
<dbReference type="InterPro" id="IPR027417">
    <property type="entry name" value="P-loop_NTPase"/>
</dbReference>